<dbReference type="SUPFAM" id="SSF55298">
    <property type="entry name" value="YjgF-like"/>
    <property type="match status" value="1"/>
</dbReference>
<dbReference type="EMBL" id="JAHBAY010000022">
    <property type="protein sequence ID" value="MBT0773981.1"/>
    <property type="molecule type" value="Genomic_DNA"/>
</dbReference>
<dbReference type="InterPro" id="IPR035959">
    <property type="entry name" value="RutC-like_sf"/>
</dbReference>
<name>A0ABS5TT34_9ACTN</name>
<keyword evidence="3" id="KW-1185">Reference proteome</keyword>
<dbReference type="RefSeq" id="WP_214160518.1">
    <property type="nucleotide sequence ID" value="NZ_JAHBAY010000022.1"/>
</dbReference>
<dbReference type="InterPro" id="IPR006175">
    <property type="entry name" value="YjgF/YER057c/UK114"/>
</dbReference>
<evidence type="ECO:0000256" key="1">
    <source>
        <dbReference type="ARBA" id="ARBA00010552"/>
    </source>
</evidence>
<accession>A0ABS5TT34</accession>
<gene>
    <name evidence="2" type="ORF">KIH74_33865</name>
</gene>
<evidence type="ECO:0000313" key="2">
    <source>
        <dbReference type="EMBL" id="MBT0773981.1"/>
    </source>
</evidence>
<organism evidence="2 3">
    <name type="scientific">Kineosporia corallincola</name>
    <dbReference type="NCBI Taxonomy" id="2835133"/>
    <lineage>
        <taxon>Bacteria</taxon>
        <taxon>Bacillati</taxon>
        <taxon>Actinomycetota</taxon>
        <taxon>Actinomycetes</taxon>
        <taxon>Kineosporiales</taxon>
        <taxon>Kineosporiaceae</taxon>
        <taxon>Kineosporia</taxon>
    </lineage>
</organism>
<dbReference type="PANTHER" id="PTHR11803:SF58">
    <property type="entry name" value="PROTEIN HMF1-RELATED"/>
    <property type="match status" value="1"/>
</dbReference>
<protein>
    <submittedName>
        <fullName evidence="2">RidA family protein</fullName>
    </submittedName>
</protein>
<dbReference type="PANTHER" id="PTHR11803">
    <property type="entry name" value="2-IMINOBUTANOATE/2-IMINOPROPANOATE DEAMINASE RIDA"/>
    <property type="match status" value="1"/>
</dbReference>
<dbReference type="Gene3D" id="3.30.1330.40">
    <property type="entry name" value="RutC-like"/>
    <property type="match status" value="1"/>
</dbReference>
<comment type="caution">
    <text evidence="2">The sequence shown here is derived from an EMBL/GenBank/DDBJ whole genome shotgun (WGS) entry which is preliminary data.</text>
</comment>
<proteinExistence type="inferred from homology"/>
<dbReference type="CDD" id="cd00448">
    <property type="entry name" value="YjgF_YER057c_UK114_family"/>
    <property type="match status" value="1"/>
</dbReference>
<sequence>MTVTRLNPPGMHASPGLISQVVTVTDQTLIHLSGQVAWDENGAPVASGDHTGQAAQIARNIDIALAAAGATRADLVKETIYVVGYTPDLLLPILDALRDGHQPPPASTVIGVDALFAPAFLIEVDVVAAVTRPAP</sequence>
<dbReference type="Proteomes" id="UP001197247">
    <property type="component" value="Unassembled WGS sequence"/>
</dbReference>
<reference evidence="2 3" key="1">
    <citation type="submission" date="2021-05" db="EMBL/GenBank/DDBJ databases">
        <title>Kineosporia and Streptomyces sp. nov. two new marine actinobacteria isolated from Coral.</title>
        <authorList>
            <person name="Buangrab K."/>
            <person name="Sutthacheep M."/>
            <person name="Yeemin T."/>
            <person name="Harunari E."/>
            <person name="Igarashi Y."/>
            <person name="Kanchanasin P."/>
            <person name="Tanasupawat S."/>
            <person name="Phongsopitanun W."/>
        </authorList>
    </citation>
    <scope>NUCLEOTIDE SEQUENCE [LARGE SCALE GENOMIC DNA]</scope>
    <source>
        <strain evidence="2 3">J2-2</strain>
    </source>
</reference>
<evidence type="ECO:0000313" key="3">
    <source>
        <dbReference type="Proteomes" id="UP001197247"/>
    </source>
</evidence>
<dbReference type="Pfam" id="PF01042">
    <property type="entry name" value="Ribonuc_L-PSP"/>
    <property type="match status" value="1"/>
</dbReference>
<comment type="similarity">
    <text evidence="1">Belongs to the RutC family.</text>
</comment>